<dbReference type="Proteomes" id="UP000516380">
    <property type="component" value="Chromosome"/>
</dbReference>
<evidence type="ECO:0000313" key="2">
    <source>
        <dbReference type="Proteomes" id="UP000516380"/>
    </source>
</evidence>
<sequence>MTHADDMRRAMRLVLTALNQDHDMRIHILHETDNPDDLRGIVNVLAHATANGLMDICGGDRDKAMQNVERILARQLDT</sequence>
<gene>
    <name evidence="1" type="ORF">NIIDMKKI_79480</name>
</gene>
<evidence type="ECO:0000313" key="1">
    <source>
        <dbReference type="EMBL" id="BCI92742.1"/>
    </source>
</evidence>
<dbReference type="EMBL" id="AP023343">
    <property type="protein sequence ID" value="BCI92742.1"/>
    <property type="molecule type" value="Genomic_DNA"/>
</dbReference>
<reference evidence="1 2" key="1">
    <citation type="submission" date="2020-07" db="EMBL/GenBank/DDBJ databases">
        <title>Mycobacterium kansasii (former subtype) with zoonotic potential isolated from diseased indoor pet cat, Japan.</title>
        <authorList>
            <person name="Fukano H."/>
            <person name="Terazono T."/>
            <person name="Hoshino Y."/>
        </authorList>
    </citation>
    <scope>NUCLEOTIDE SEQUENCE [LARGE SCALE GENOMIC DNA]</scope>
    <source>
        <strain evidence="1 2">Kuro-I</strain>
    </source>
</reference>
<dbReference type="AlphaFoldDB" id="A0A7G1IRB8"/>
<keyword evidence="2" id="KW-1185">Reference proteome</keyword>
<protein>
    <submittedName>
        <fullName evidence="1">Uncharacterized protein</fullName>
    </submittedName>
</protein>
<proteinExistence type="predicted"/>
<name>A0A7G1IRB8_MYCKA</name>
<accession>A0A7G1IRB8</accession>
<organism evidence="1 2">
    <name type="scientific">Mycobacterium kansasii</name>
    <dbReference type="NCBI Taxonomy" id="1768"/>
    <lineage>
        <taxon>Bacteria</taxon>
        <taxon>Bacillati</taxon>
        <taxon>Actinomycetota</taxon>
        <taxon>Actinomycetes</taxon>
        <taxon>Mycobacteriales</taxon>
        <taxon>Mycobacteriaceae</taxon>
        <taxon>Mycobacterium</taxon>
    </lineage>
</organism>